<reference evidence="2" key="1">
    <citation type="submission" date="2017-06" db="EMBL/GenBank/DDBJ databases">
        <authorList>
            <person name="Varghese N."/>
            <person name="Submissions S."/>
        </authorList>
    </citation>
    <scope>NUCLEOTIDE SEQUENCE [LARGE SCALE GENOMIC DNA]</scope>
    <source>
        <strain evidence="2">NKM1</strain>
    </source>
</reference>
<evidence type="ECO:0000313" key="2">
    <source>
        <dbReference type="Proteomes" id="UP000198432"/>
    </source>
</evidence>
<sequence>MKNNRNNAVLERIKANLLNGEPKAGEPVEEEASAEDKIVLKRPLQEACSEVEISNILSLGGFTQLYETLERARGEMGFDRRIVYIDSESAEVLDLLRRKAKIKSNLLVSCLLHEFFSKHKELIQELVEKRNNKLLD</sequence>
<keyword evidence="2" id="KW-1185">Reference proteome</keyword>
<dbReference type="OrthoDB" id="853939at2"/>
<proteinExistence type="predicted"/>
<protein>
    <submittedName>
        <fullName evidence="1">Uncharacterized protein</fullName>
    </submittedName>
</protein>
<gene>
    <name evidence="1" type="ORF">SAMN06296052_11994</name>
</gene>
<dbReference type="RefSeq" id="WP_089320715.1">
    <property type="nucleotide sequence ID" value="NZ_FZOQ01000019.1"/>
</dbReference>
<evidence type="ECO:0000313" key="1">
    <source>
        <dbReference type="EMBL" id="SNS99007.1"/>
    </source>
</evidence>
<name>A0A239IZF5_9BACT</name>
<dbReference type="AlphaFoldDB" id="A0A239IZF5"/>
<dbReference type="Proteomes" id="UP000198432">
    <property type="component" value="Unassembled WGS sequence"/>
</dbReference>
<dbReference type="EMBL" id="FZOQ01000019">
    <property type="protein sequence ID" value="SNS99007.1"/>
    <property type="molecule type" value="Genomic_DNA"/>
</dbReference>
<organism evidence="1 2">
    <name type="scientific">Pontibacter ummariensis</name>
    <dbReference type="NCBI Taxonomy" id="1610492"/>
    <lineage>
        <taxon>Bacteria</taxon>
        <taxon>Pseudomonadati</taxon>
        <taxon>Bacteroidota</taxon>
        <taxon>Cytophagia</taxon>
        <taxon>Cytophagales</taxon>
        <taxon>Hymenobacteraceae</taxon>
        <taxon>Pontibacter</taxon>
    </lineage>
</organism>
<accession>A0A239IZF5</accession>